<keyword evidence="9" id="KW-1185">Reference proteome</keyword>
<keyword evidence="3" id="KW-0853">WD repeat</keyword>
<sequence length="415" mass="44315">MFDTVCTLPLSADLFSQVIHPKEPIVSVGLSSGHVQTFRLPTEEAESEDDASTSSSRNGKGHIDTMWRTRRHKGSCRCLTFGIDGETLYSAGTDGLVKAAKAETGVVENKIAIPTMKDGSVDAPTIIHALSPQTLLLATDSSALHLYDLRTPFSKVSAQPQQTHHPHDDYVSSLTPLPASDTSTSGFSKQWVTTGGTTLAVTDLRRGVLVRSEDQEEELISSVHIDGLAASGTSRGEKVLVGGSGGVMTLWEKGAWDDQDERIYVQRGSGGGESLETMAVVPEELGKGKLVAVGLGSGGVKFVRIGANRPVAEVMHDETEGVVGLGFDVEGRMVSGGGQVVKVWHEAAMNGDRYGAMPGEKRMYGDSDGEDSGSDYDSDNSEAGDKQERSQQKRQKSKSKSKKGGQHIMAFDDMD</sequence>
<evidence type="ECO:0000256" key="2">
    <source>
        <dbReference type="ARBA" id="ARBA00007625"/>
    </source>
</evidence>
<evidence type="ECO:0000313" key="8">
    <source>
        <dbReference type="EMBL" id="PYH99888.1"/>
    </source>
</evidence>
<evidence type="ECO:0000313" key="9">
    <source>
        <dbReference type="Proteomes" id="UP000247810"/>
    </source>
</evidence>
<dbReference type="GO" id="GO:0005730">
    <property type="term" value="C:nucleolus"/>
    <property type="evidence" value="ECO:0007669"/>
    <property type="project" value="UniProtKB-SubCell"/>
</dbReference>
<dbReference type="OrthoDB" id="2288928at2759"/>
<evidence type="ECO:0000256" key="5">
    <source>
        <dbReference type="ARBA" id="ARBA00039238"/>
    </source>
</evidence>
<dbReference type="InterPro" id="IPR036322">
    <property type="entry name" value="WD40_repeat_dom_sf"/>
</dbReference>
<gene>
    <name evidence="8" type="ORF">BO71DRAFT_393856</name>
</gene>
<evidence type="ECO:0000256" key="1">
    <source>
        <dbReference type="ARBA" id="ARBA00004604"/>
    </source>
</evidence>
<dbReference type="EMBL" id="KZ825798">
    <property type="protein sequence ID" value="PYH99888.1"/>
    <property type="molecule type" value="Genomic_DNA"/>
</dbReference>
<evidence type="ECO:0000256" key="7">
    <source>
        <dbReference type="SAM" id="MobiDB-lite"/>
    </source>
</evidence>
<keyword evidence="4" id="KW-0677">Repeat</keyword>
<comment type="subcellular location">
    <subcellularLocation>
        <location evidence="1">Nucleus</location>
        <location evidence="1">Nucleolus</location>
    </subcellularLocation>
</comment>
<dbReference type="PANTHER" id="PTHR44019">
    <property type="entry name" value="WD REPEAT-CONTAINING PROTEIN 55"/>
    <property type="match status" value="1"/>
</dbReference>
<reference evidence="8 9" key="1">
    <citation type="submission" date="2018-02" db="EMBL/GenBank/DDBJ databases">
        <title>The genomes of Aspergillus section Nigri reveals drivers in fungal speciation.</title>
        <authorList>
            <consortium name="DOE Joint Genome Institute"/>
            <person name="Vesth T.C."/>
            <person name="Nybo J."/>
            <person name="Theobald S."/>
            <person name="Brandl J."/>
            <person name="Frisvad J.C."/>
            <person name="Nielsen K.F."/>
            <person name="Lyhne E.K."/>
            <person name="Kogle M.E."/>
            <person name="Kuo A."/>
            <person name="Riley R."/>
            <person name="Clum A."/>
            <person name="Nolan M."/>
            <person name="Lipzen A."/>
            <person name="Salamov A."/>
            <person name="Henrissat B."/>
            <person name="Wiebenga A."/>
            <person name="De vries R.P."/>
            <person name="Grigoriev I.V."/>
            <person name="Mortensen U.H."/>
            <person name="Andersen M.R."/>
            <person name="Baker S.E."/>
        </authorList>
    </citation>
    <scope>NUCLEOTIDE SEQUENCE [LARGE SCALE GENOMIC DNA]</scope>
    <source>
        <strain evidence="8 9">CBS 707.79</strain>
    </source>
</reference>
<protein>
    <recommendedName>
        <fullName evidence="5">WD repeat-containing protein JIP5</fullName>
    </recommendedName>
    <alternativeName>
        <fullName evidence="6">WD repeat-containing protein jip5</fullName>
    </alternativeName>
</protein>
<organism evidence="8 9">
    <name type="scientific">Aspergillus ellipticus CBS 707.79</name>
    <dbReference type="NCBI Taxonomy" id="1448320"/>
    <lineage>
        <taxon>Eukaryota</taxon>
        <taxon>Fungi</taxon>
        <taxon>Dikarya</taxon>
        <taxon>Ascomycota</taxon>
        <taxon>Pezizomycotina</taxon>
        <taxon>Eurotiomycetes</taxon>
        <taxon>Eurotiomycetidae</taxon>
        <taxon>Eurotiales</taxon>
        <taxon>Aspergillaceae</taxon>
        <taxon>Aspergillus</taxon>
        <taxon>Aspergillus subgen. Circumdati</taxon>
    </lineage>
</organism>
<dbReference type="STRING" id="1448320.A0A319EGI6"/>
<dbReference type="VEuPathDB" id="FungiDB:BO71DRAFT_393856"/>
<proteinExistence type="inferred from homology"/>
<dbReference type="AlphaFoldDB" id="A0A319EGI6"/>
<evidence type="ECO:0000256" key="6">
    <source>
        <dbReference type="ARBA" id="ARBA00039514"/>
    </source>
</evidence>
<dbReference type="Proteomes" id="UP000247810">
    <property type="component" value="Unassembled WGS sequence"/>
</dbReference>
<feature type="compositionally biased region" description="Acidic residues" evidence="7">
    <location>
        <begin position="367"/>
        <end position="382"/>
    </location>
</feature>
<dbReference type="InterPro" id="IPR015943">
    <property type="entry name" value="WD40/YVTN_repeat-like_dom_sf"/>
</dbReference>
<evidence type="ECO:0000256" key="3">
    <source>
        <dbReference type="ARBA" id="ARBA00022574"/>
    </source>
</evidence>
<dbReference type="SUPFAM" id="SSF50978">
    <property type="entry name" value="WD40 repeat-like"/>
    <property type="match status" value="1"/>
</dbReference>
<accession>A0A319EGI6</accession>
<dbReference type="Gene3D" id="2.130.10.10">
    <property type="entry name" value="YVTN repeat-like/Quinoprotein amine dehydrogenase"/>
    <property type="match status" value="1"/>
</dbReference>
<feature type="compositionally biased region" description="Basic residues" evidence="7">
    <location>
        <begin position="392"/>
        <end position="405"/>
    </location>
</feature>
<feature type="region of interest" description="Disordered" evidence="7">
    <location>
        <begin position="352"/>
        <end position="415"/>
    </location>
</feature>
<dbReference type="PANTHER" id="PTHR44019:SF20">
    <property type="entry name" value="WD REPEAT-CONTAINING PROTEIN 55"/>
    <property type="match status" value="1"/>
</dbReference>
<comment type="similarity">
    <text evidence="2">Belongs to the WD repeat WDR55 family.</text>
</comment>
<feature type="region of interest" description="Disordered" evidence="7">
    <location>
        <begin position="41"/>
        <end position="62"/>
    </location>
</feature>
<evidence type="ECO:0000256" key="4">
    <source>
        <dbReference type="ARBA" id="ARBA00022737"/>
    </source>
</evidence>
<name>A0A319EGI6_9EURO</name>
<dbReference type="InterPro" id="IPR050505">
    <property type="entry name" value="WDR55/POC1"/>
</dbReference>